<name>A0A565BP91_9BRAS</name>
<proteinExistence type="predicted"/>
<comment type="caution">
    <text evidence="1">The sequence shown here is derived from an EMBL/GenBank/DDBJ whole genome shotgun (WGS) entry which is preliminary data.</text>
</comment>
<gene>
    <name evidence="1" type="ORF">ANE_LOCUS13602</name>
</gene>
<dbReference type="AlphaFoldDB" id="A0A565BP91"/>
<evidence type="ECO:0000313" key="1">
    <source>
        <dbReference type="EMBL" id="VVB03158.1"/>
    </source>
</evidence>
<sequence length="116" mass="13493">MKVRWRNAVRVSKTEKKDASDEEVTAPIQATQVLRSFAKDPNANVVANLPDGCYSMKEAIEFARNKIEECIFALMSKETTVNYVWKKYKRAPTISISDYYKKCHLFPNYFPNLPFF</sequence>
<protein>
    <submittedName>
        <fullName evidence="1">Uncharacterized protein</fullName>
    </submittedName>
</protein>
<evidence type="ECO:0000313" key="2">
    <source>
        <dbReference type="Proteomes" id="UP000489600"/>
    </source>
</evidence>
<dbReference type="EMBL" id="CABITT030000004">
    <property type="protein sequence ID" value="VVB03158.1"/>
    <property type="molecule type" value="Genomic_DNA"/>
</dbReference>
<organism evidence="1 2">
    <name type="scientific">Arabis nemorensis</name>
    <dbReference type="NCBI Taxonomy" id="586526"/>
    <lineage>
        <taxon>Eukaryota</taxon>
        <taxon>Viridiplantae</taxon>
        <taxon>Streptophyta</taxon>
        <taxon>Embryophyta</taxon>
        <taxon>Tracheophyta</taxon>
        <taxon>Spermatophyta</taxon>
        <taxon>Magnoliopsida</taxon>
        <taxon>eudicotyledons</taxon>
        <taxon>Gunneridae</taxon>
        <taxon>Pentapetalae</taxon>
        <taxon>rosids</taxon>
        <taxon>malvids</taxon>
        <taxon>Brassicales</taxon>
        <taxon>Brassicaceae</taxon>
        <taxon>Arabideae</taxon>
        <taxon>Arabis</taxon>
    </lineage>
</organism>
<dbReference type="Proteomes" id="UP000489600">
    <property type="component" value="Unassembled WGS sequence"/>
</dbReference>
<reference evidence="1" key="1">
    <citation type="submission" date="2019-07" db="EMBL/GenBank/DDBJ databases">
        <authorList>
            <person name="Dittberner H."/>
        </authorList>
    </citation>
    <scope>NUCLEOTIDE SEQUENCE [LARGE SCALE GENOMIC DNA]</scope>
</reference>
<accession>A0A565BP91</accession>
<keyword evidence="2" id="KW-1185">Reference proteome</keyword>